<evidence type="ECO:0000313" key="4">
    <source>
        <dbReference type="Proteomes" id="UP000286268"/>
    </source>
</evidence>
<feature type="domain" description="YhcG PDDEXK nuclease" evidence="1">
    <location>
        <begin position="176"/>
        <end position="330"/>
    </location>
</feature>
<dbReference type="InterPro" id="IPR011856">
    <property type="entry name" value="tRNA_endonuc-like_dom_sf"/>
</dbReference>
<dbReference type="PANTHER" id="PTHR30547">
    <property type="entry name" value="UNCHARACTERIZED PROTEIN YHCG-RELATED"/>
    <property type="match status" value="1"/>
</dbReference>
<dbReference type="InterPro" id="IPR053148">
    <property type="entry name" value="PD-DEXK-like_domain"/>
</dbReference>
<dbReference type="GO" id="GO:0003676">
    <property type="term" value="F:nucleic acid binding"/>
    <property type="evidence" value="ECO:0007669"/>
    <property type="project" value="InterPro"/>
</dbReference>
<protein>
    <submittedName>
        <fullName evidence="3">DUF1016 domain-containing protein</fullName>
    </submittedName>
</protein>
<dbReference type="Gene3D" id="3.40.1350.10">
    <property type="match status" value="1"/>
</dbReference>
<feature type="domain" description="YhcG N-terminal" evidence="2">
    <location>
        <begin position="16"/>
        <end position="149"/>
    </location>
</feature>
<organism evidence="3 4">
    <name type="scientific">Clostridium manihotivorum</name>
    <dbReference type="NCBI Taxonomy" id="2320868"/>
    <lineage>
        <taxon>Bacteria</taxon>
        <taxon>Bacillati</taxon>
        <taxon>Bacillota</taxon>
        <taxon>Clostridia</taxon>
        <taxon>Eubacteriales</taxon>
        <taxon>Clostridiaceae</taxon>
        <taxon>Clostridium</taxon>
    </lineage>
</organism>
<dbReference type="PANTHER" id="PTHR30547:SF5">
    <property type="entry name" value="NUCLEASE YHCG-RELATED"/>
    <property type="match status" value="1"/>
</dbReference>
<evidence type="ECO:0000313" key="3">
    <source>
        <dbReference type="EMBL" id="QAA31313.1"/>
    </source>
</evidence>
<keyword evidence="4" id="KW-1185">Reference proteome</keyword>
<accession>A0A3R5U4B3</accession>
<dbReference type="InterPro" id="IPR009362">
    <property type="entry name" value="YhcG_C"/>
</dbReference>
<dbReference type="RefSeq" id="WP_128212130.1">
    <property type="nucleotide sequence ID" value="NZ_CP025746.1"/>
</dbReference>
<gene>
    <name evidence="3" type="ORF">C1I91_06470</name>
</gene>
<evidence type="ECO:0000259" key="2">
    <source>
        <dbReference type="Pfam" id="PF17761"/>
    </source>
</evidence>
<proteinExistence type="predicted"/>
<dbReference type="KEGG" id="cmah:C1I91_06470"/>
<dbReference type="EMBL" id="CP025746">
    <property type="protein sequence ID" value="QAA31313.1"/>
    <property type="molecule type" value="Genomic_DNA"/>
</dbReference>
<dbReference type="AlphaFoldDB" id="A0A3R5U4B3"/>
<evidence type="ECO:0000259" key="1">
    <source>
        <dbReference type="Pfam" id="PF06250"/>
    </source>
</evidence>
<dbReference type="Proteomes" id="UP000286268">
    <property type="component" value="Chromosome"/>
</dbReference>
<dbReference type="Pfam" id="PF17761">
    <property type="entry name" value="DUF1016_N"/>
    <property type="match status" value="1"/>
</dbReference>
<name>A0A3R5U4B3_9CLOT</name>
<sequence length="361" mass="42822">MSSNKEIELNNGFYENIKATLDEARKKAYASINFYMVEAYWNIGRLIVEEQKGEDRAEYGEFILKRLSKKLTDDFGKGFTVSNLKNIRQFYLVFNNSYALRSELSWTHYRLLMRIGNETKRNFYIDECIKSNWSTRQLERQINSFYYERLLSTQENSKDEVRNEIKGLEPSKSINDMVKDPYILEFLNLKENKKFLERDLEQGLIDNLQDFLLELGKGFSFVGRQRRITADGEHFYVDLVFYNYLLKCFVLIDLKLGKLTHQDIGQMDFYVRYYEKEIKGEDDNPTIGIILCSEKNETIVKYSILEESKQIFASKYMLYMPTEEELKREINRDREILEIENEELRTENVTNKITGGAGDEF</sequence>
<dbReference type="OrthoDB" id="9801263at2"/>
<dbReference type="REBASE" id="295017">
    <property type="entry name" value="S1.CspCT4ORF6465P"/>
</dbReference>
<dbReference type="InterPro" id="IPR041527">
    <property type="entry name" value="YhcG_N"/>
</dbReference>
<dbReference type="Pfam" id="PF06250">
    <property type="entry name" value="YhcG_C"/>
    <property type="match status" value="1"/>
</dbReference>
<reference evidence="3 4" key="1">
    <citation type="submission" date="2018-01" db="EMBL/GenBank/DDBJ databases">
        <title>Genome Sequencing and Assembly of Anaerobacter polyendosporus strain CT4.</title>
        <authorList>
            <person name="Tachaapaikoon C."/>
            <person name="Sutheeworapong S."/>
            <person name="Jenjaroenpun P."/>
            <person name="Wongsurawat T."/>
            <person name="Nookeaw I."/>
            <person name="Cheawchanlertfa P."/>
            <person name="Kosugi A."/>
            <person name="Cheevadhanarak S."/>
            <person name="Ratanakhanokchai K."/>
        </authorList>
    </citation>
    <scope>NUCLEOTIDE SEQUENCE [LARGE SCALE GENOMIC DNA]</scope>
    <source>
        <strain evidence="3 4">CT4</strain>
    </source>
</reference>